<dbReference type="InterPro" id="IPR047640">
    <property type="entry name" value="RpiR-like"/>
</dbReference>
<organism evidence="2 3">
    <name type="scientific">Aliigemmobacter aestuarii</name>
    <dbReference type="NCBI Taxonomy" id="1445661"/>
    <lineage>
        <taxon>Bacteria</taxon>
        <taxon>Pseudomonadati</taxon>
        <taxon>Pseudomonadota</taxon>
        <taxon>Alphaproteobacteria</taxon>
        <taxon>Rhodobacterales</taxon>
        <taxon>Paracoccaceae</taxon>
        <taxon>Aliigemmobacter</taxon>
    </lineage>
</organism>
<dbReference type="InterPro" id="IPR036388">
    <property type="entry name" value="WH-like_DNA-bd_sf"/>
</dbReference>
<dbReference type="InterPro" id="IPR009057">
    <property type="entry name" value="Homeodomain-like_sf"/>
</dbReference>
<gene>
    <name evidence="2" type="ORF">E7811_03330</name>
</gene>
<evidence type="ECO:0000313" key="3">
    <source>
        <dbReference type="Proteomes" id="UP000309450"/>
    </source>
</evidence>
<sequence length="282" mass="31422">MATRLTLRIQERISRLTKSEQSLAVLLLENQTLIETHSATELSSLAGVSKATTARFFRNLGYTDFDEARTQAREERNRTQPYAYSQTAAEPGALGRSIADHLELEVLNLTRTFEEMRPDLLTEAARLILDAPRVWCMGFGAEEGLARLARVTFARLRPDVHMLAASPGAWAEDLAMTGPRDVLLLLTLEPRPKFQSALTAYARTSRMNVITLTDHRYLARAQRFSRLVIGSHVATYGAVPTHTTLTSLLRLLAVAYIGQAGEPALQRLSVISEINEEIDLFD</sequence>
<dbReference type="GO" id="GO:0003677">
    <property type="term" value="F:DNA binding"/>
    <property type="evidence" value="ECO:0007669"/>
    <property type="project" value="InterPro"/>
</dbReference>
<dbReference type="Gene3D" id="1.10.10.10">
    <property type="entry name" value="Winged helix-like DNA-binding domain superfamily/Winged helix DNA-binding domain"/>
    <property type="match status" value="1"/>
</dbReference>
<reference evidence="2 3" key="1">
    <citation type="submission" date="2019-04" db="EMBL/GenBank/DDBJ databases">
        <title>Draft genome sequence of Gemmobacter aestuarii sp. nov.</title>
        <authorList>
            <person name="Hameed A."/>
            <person name="Lin S.-Y."/>
            <person name="Shahina M."/>
            <person name="Lai W.-A."/>
            <person name="Young C.-C."/>
        </authorList>
    </citation>
    <scope>NUCLEOTIDE SEQUENCE [LARGE SCALE GENOMIC DNA]</scope>
    <source>
        <strain evidence="2 3">CC-PW-75</strain>
    </source>
</reference>
<dbReference type="SUPFAM" id="SSF46689">
    <property type="entry name" value="Homeodomain-like"/>
    <property type="match status" value="1"/>
</dbReference>
<dbReference type="InterPro" id="IPR046348">
    <property type="entry name" value="SIS_dom_sf"/>
</dbReference>
<accession>A0A4S3MRN0</accession>
<dbReference type="Pfam" id="PF01418">
    <property type="entry name" value="HTH_6"/>
    <property type="match status" value="1"/>
</dbReference>
<dbReference type="PANTHER" id="PTHR30514:SF18">
    <property type="entry name" value="RPIR-FAMILY TRANSCRIPTIONAL REGULATOR"/>
    <property type="match status" value="1"/>
</dbReference>
<dbReference type="SUPFAM" id="SSF53697">
    <property type="entry name" value="SIS domain"/>
    <property type="match status" value="1"/>
</dbReference>
<dbReference type="RefSeq" id="WP_136393154.1">
    <property type="nucleotide sequence ID" value="NZ_SSND01000001.1"/>
</dbReference>
<proteinExistence type="predicted"/>
<evidence type="ECO:0000313" key="2">
    <source>
        <dbReference type="EMBL" id="THD84774.1"/>
    </source>
</evidence>
<dbReference type="PANTHER" id="PTHR30514">
    <property type="entry name" value="GLUCOKINASE"/>
    <property type="match status" value="1"/>
</dbReference>
<name>A0A4S3MRN0_9RHOB</name>
<dbReference type="AlphaFoldDB" id="A0A4S3MRN0"/>
<dbReference type="Gene3D" id="3.40.50.10490">
    <property type="entry name" value="Glucose-6-phosphate isomerase like protein, domain 1"/>
    <property type="match status" value="1"/>
</dbReference>
<dbReference type="OrthoDB" id="3237351at2"/>
<protein>
    <submittedName>
        <fullName evidence="2">MurR/RpiR family transcriptional regulator</fullName>
    </submittedName>
</protein>
<dbReference type="GO" id="GO:0097367">
    <property type="term" value="F:carbohydrate derivative binding"/>
    <property type="evidence" value="ECO:0007669"/>
    <property type="project" value="InterPro"/>
</dbReference>
<comment type="caution">
    <text evidence="2">The sequence shown here is derived from an EMBL/GenBank/DDBJ whole genome shotgun (WGS) entry which is preliminary data.</text>
</comment>
<keyword evidence="3" id="KW-1185">Reference proteome</keyword>
<feature type="domain" description="HTH rpiR-type" evidence="1">
    <location>
        <begin position="3"/>
        <end position="79"/>
    </location>
</feature>
<dbReference type="EMBL" id="SSND01000001">
    <property type="protein sequence ID" value="THD84774.1"/>
    <property type="molecule type" value="Genomic_DNA"/>
</dbReference>
<dbReference type="PROSITE" id="PS51071">
    <property type="entry name" value="HTH_RPIR"/>
    <property type="match status" value="1"/>
</dbReference>
<evidence type="ECO:0000259" key="1">
    <source>
        <dbReference type="PROSITE" id="PS51071"/>
    </source>
</evidence>
<dbReference type="GO" id="GO:1901135">
    <property type="term" value="P:carbohydrate derivative metabolic process"/>
    <property type="evidence" value="ECO:0007669"/>
    <property type="project" value="InterPro"/>
</dbReference>
<dbReference type="InterPro" id="IPR000281">
    <property type="entry name" value="HTH_RpiR"/>
</dbReference>
<dbReference type="GO" id="GO:0003700">
    <property type="term" value="F:DNA-binding transcription factor activity"/>
    <property type="evidence" value="ECO:0007669"/>
    <property type="project" value="InterPro"/>
</dbReference>
<dbReference type="Proteomes" id="UP000309450">
    <property type="component" value="Unassembled WGS sequence"/>
</dbReference>